<evidence type="ECO:0000313" key="3">
    <source>
        <dbReference type="Proteomes" id="UP000732105"/>
    </source>
</evidence>
<keyword evidence="1" id="KW-1133">Transmembrane helix</keyword>
<keyword evidence="3" id="KW-1185">Reference proteome</keyword>
<feature type="transmembrane region" description="Helical" evidence="1">
    <location>
        <begin position="15"/>
        <end position="34"/>
    </location>
</feature>
<gene>
    <name evidence="2" type="ORF">ELS83_15865</name>
</gene>
<dbReference type="EMBL" id="RZNH01000031">
    <property type="protein sequence ID" value="NOU61283.1"/>
    <property type="molecule type" value="Genomic_DNA"/>
</dbReference>
<dbReference type="RefSeq" id="WP_171596547.1">
    <property type="nucleotide sequence ID" value="NZ_RZNH01000031.1"/>
</dbReference>
<sequence>MKDIVLKGKNLKRELIIYLFCFVITTGMNIYSIVSYDTKWPELWLSLPIVFLLSIVIYALSGLFRFIYFLLKKAGVHLNILPLKK</sequence>
<keyword evidence="1" id="KW-0472">Membrane</keyword>
<name>A0ABX1WZI9_9BACT</name>
<evidence type="ECO:0000256" key="1">
    <source>
        <dbReference type="SAM" id="Phobius"/>
    </source>
</evidence>
<protein>
    <submittedName>
        <fullName evidence="2">Uncharacterized protein</fullName>
    </submittedName>
</protein>
<dbReference type="Proteomes" id="UP000732105">
    <property type="component" value="Unassembled WGS sequence"/>
</dbReference>
<organism evidence="2 3">
    <name type="scientific">Marinifilum caeruleilacunae</name>
    <dbReference type="NCBI Taxonomy" id="2499076"/>
    <lineage>
        <taxon>Bacteria</taxon>
        <taxon>Pseudomonadati</taxon>
        <taxon>Bacteroidota</taxon>
        <taxon>Bacteroidia</taxon>
        <taxon>Marinilabiliales</taxon>
        <taxon>Marinifilaceae</taxon>
    </lineage>
</organism>
<keyword evidence="1" id="KW-0812">Transmembrane</keyword>
<accession>A0ABX1WZI9</accession>
<comment type="caution">
    <text evidence="2">The sequence shown here is derived from an EMBL/GenBank/DDBJ whole genome shotgun (WGS) entry which is preliminary data.</text>
</comment>
<evidence type="ECO:0000313" key="2">
    <source>
        <dbReference type="EMBL" id="NOU61283.1"/>
    </source>
</evidence>
<reference evidence="2 3" key="1">
    <citation type="submission" date="2018-12" db="EMBL/GenBank/DDBJ databases">
        <title>Marinifilum JC070 sp. nov., a marine bacterium isolated from Yongle Blue Hole in the South China Sea.</title>
        <authorList>
            <person name="Fu T."/>
        </authorList>
    </citation>
    <scope>NUCLEOTIDE SEQUENCE [LARGE SCALE GENOMIC DNA]</scope>
    <source>
        <strain evidence="2 3">JC070</strain>
    </source>
</reference>
<feature type="transmembrane region" description="Helical" evidence="1">
    <location>
        <begin position="46"/>
        <end position="71"/>
    </location>
</feature>
<proteinExistence type="predicted"/>